<evidence type="ECO:0000256" key="1">
    <source>
        <dbReference type="ARBA" id="ARBA00022729"/>
    </source>
</evidence>
<keyword evidence="1" id="KW-0732">Signal</keyword>
<dbReference type="PANTHER" id="PTHR12147:SF26">
    <property type="entry name" value="PEPTIDASE M28 DOMAIN-CONTAINING PROTEIN"/>
    <property type="match status" value="1"/>
</dbReference>
<reference evidence="4 5" key="1">
    <citation type="submission" date="2020-08" db="EMBL/GenBank/DDBJ databases">
        <title>A Genomic Blueprint of the Chicken Gut Microbiome.</title>
        <authorList>
            <person name="Gilroy R."/>
            <person name="Ravi A."/>
            <person name="Getino M."/>
            <person name="Pursley I."/>
            <person name="Horton D.L."/>
            <person name="Alikhan N.-F."/>
            <person name="Baker D."/>
            <person name="Gharbi K."/>
            <person name="Hall N."/>
            <person name="Watson M."/>
            <person name="Adriaenssens E.M."/>
            <person name="Foster-Nyarko E."/>
            <person name="Jarju S."/>
            <person name="Secka A."/>
            <person name="Antonio M."/>
            <person name="Oren A."/>
            <person name="Chaudhuri R."/>
            <person name="La Ragione R.M."/>
            <person name="Hildebrand F."/>
            <person name="Pallen M.J."/>
        </authorList>
    </citation>
    <scope>NUCLEOTIDE SEQUENCE [LARGE SCALE GENOMIC DNA]</scope>
    <source>
        <strain evidence="4 5">Sa1CVA4</strain>
    </source>
</reference>
<dbReference type="InterPro" id="IPR007484">
    <property type="entry name" value="Peptidase_M28"/>
</dbReference>
<evidence type="ECO:0000313" key="4">
    <source>
        <dbReference type="EMBL" id="MBD8017881.1"/>
    </source>
</evidence>
<name>A0ABR8WLD9_9FLAO</name>
<evidence type="ECO:0000259" key="3">
    <source>
        <dbReference type="Pfam" id="PF18962"/>
    </source>
</evidence>
<evidence type="ECO:0000259" key="2">
    <source>
        <dbReference type="Pfam" id="PF04389"/>
    </source>
</evidence>
<dbReference type="RefSeq" id="WP_251833089.1">
    <property type="nucleotide sequence ID" value="NZ_JACSPS010000002.1"/>
</dbReference>
<dbReference type="PANTHER" id="PTHR12147">
    <property type="entry name" value="METALLOPEPTIDASE M28 FAMILY MEMBER"/>
    <property type="match status" value="1"/>
</dbReference>
<feature type="domain" description="Secretion system C-terminal sorting" evidence="3">
    <location>
        <begin position="318"/>
        <end position="384"/>
    </location>
</feature>
<sequence>MKKTFIALAVVFTAFVFGQTISVYQSRVDLVSATNINNFLSEFEALGVKTTGSTANANTLAWLKNKYSEFGYSASSIQEQSWTQSGYTSKNLIVTKIGTGSNASKFIIVCGHFDTIVGRGTNDNGSGVALILELARILATVPTDYSIKFINFSGEEQGLLGSRAYVAGTLVPSLANTAFILNIDEIGGVTTKANTTVTCESDQTSAGGTANNAPSLAITTNLATYIRNYSSLQTTMSYAYASDYMPFEQKGYVITGLFETNETPHKHSSTDLKSNMDPAYVTNITRGVVGAMQHFAGASTDPTPLSTVSANISERVSLYPNPAQDNVNVGVDAKYFKVFISDLTGKRVLQSENQQNIDISALTNGAYILTTQIGNESVSKKLIVRK</sequence>
<dbReference type="InterPro" id="IPR026444">
    <property type="entry name" value="Secre_tail"/>
</dbReference>
<organism evidence="4 5">
    <name type="scientific">Kaistella pullorum</name>
    <dbReference type="NCBI Taxonomy" id="2763074"/>
    <lineage>
        <taxon>Bacteria</taxon>
        <taxon>Pseudomonadati</taxon>
        <taxon>Bacteroidota</taxon>
        <taxon>Flavobacteriia</taxon>
        <taxon>Flavobacteriales</taxon>
        <taxon>Weeksellaceae</taxon>
        <taxon>Chryseobacterium group</taxon>
        <taxon>Kaistella</taxon>
    </lineage>
</organism>
<dbReference type="Gene3D" id="3.40.630.10">
    <property type="entry name" value="Zn peptidases"/>
    <property type="match status" value="1"/>
</dbReference>
<accession>A0ABR8WLD9</accession>
<protein>
    <submittedName>
        <fullName evidence="4">M20/M25/M40 family metallo-hydrolase</fullName>
    </submittedName>
</protein>
<evidence type="ECO:0000313" key="5">
    <source>
        <dbReference type="Proteomes" id="UP000626242"/>
    </source>
</evidence>
<proteinExistence type="predicted"/>
<dbReference type="Proteomes" id="UP000626242">
    <property type="component" value="Unassembled WGS sequence"/>
</dbReference>
<comment type="caution">
    <text evidence="4">The sequence shown here is derived from an EMBL/GenBank/DDBJ whole genome shotgun (WGS) entry which is preliminary data.</text>
</comment>
<dbReference type="Pfam" id="PF04389">
    <property type="entry name" value="Peptidase_M28"/>
    <property type="match status" value="1"/>
</dbReference>
<feature type="domain" description="Peptidase M28" evidence="2">
    <location>
        <begin position="95"/>
        <end position="289"/>
    </location>
</feature>
<dbReference type="SUPFAM" id="SSF53187">
    <property type="entry name" value="Zn-dependent exopeptidases"/>
    <property type="match status" value="1"/>
</dbReference>
<dbReference type="NCBIfam" id="TIGR04183">
    <property type="entry name" value="Por_Secre_tail"/>
    <property type="match status" value="1"/>
</dbReference>
<dbReference type="EMBL" id="JACSPS010000002">
    <property type="protein sequence ID" value="MBD8017881.1"/>
    <property type="molecule type" value="Genomic_DNA"/>
</dbReference>
<dbReference type="Pfam" id="PF18962">
    <property type="entry name" value="Por_Secre_tail"/>
    <property type="match status" value="1"/>
</dbReference>
<dbReference type="InterPro" id="IPR045175">
    <property type="entry name" value="M28_fam"/>
</dbReference>
<gene>
    <name evidence="4" type="ORF">H9628_05305</name>
</gene>
<keyword evidence="5" id="KW-1185">Reference proteome</keyword>